<evidence type="ECO:0000313" key="1">
    <source>
        <dbReference type="EMBL" id="VDK25747.1"/>
    </source>
</evidence>
<dbReference type="WBParaSite" id="TASK_0000265101-mRNA-1">
    <property type="protein sequence ID" value="TASK_0000265101-mRNA-1"/>
    <property type="gene ID" value="TASK_0000265101"/>
</dbReference>
<reference evidence="3" key="1">
    <citation type="submission" date="2017-02" db="UniProtKB">
        <authorList>
            <consortium name="WormBaseParasite"/>
        </authorList>
    </citation>
    <scope>IDENTIFICATION</scope>
</reference>
<reference evidence="1 2" key="2">
    <citation type="submission" date="2018-11" db="EMBL/GenBank/DDBJ databases">
        <authorList>
            <consortium name="Pathogen Informatics"/>
        </authorList>
    </citation>
    <scope>NUCLEOTIDE SEQUENCE [LARGE SCALE GENOMIC DNA]</scope>
</reference>
<gene>
    <name evidence="1" type="ORF">TASK_LOCUS2652</name>
</gene>
<name>A0A0R3VZ07_TAEAS</name>
<sequence>MLLQCSKSAHFVATYRRNLSNYATAAAAAAAATAAAACPSLALPFPPPSFGNKPTRGRVQATAGWYHDSEAESPTHASVSQDGHFYDGIVANVVKAAAGDVLLHCANIAPSPAHLVNACLQA</sequence>
<evidence type="ECO:0000313" key="2">
    <source>
        <dbReference type="Proteomes" id="UP000282613"/>
    </source>
</evidence>
<evidence type="ECO:0000313" key="3">
    <source>
        <dbReference type="WBParaSite" id="TASK_0000265101-mRNA-1"/>
    </source>
</evidence>
<protein>
    <submittedName>
        <fullName evidence="1 3">Uncharacterized protein</fullName>
    </submittedName>
</protein>
<accession>A0A0R3VZ07</accession>
<dbReference type="Proteomes" id="UP000282613">
    <property type="component" value="Unassembled WGS sequence"/>
</dbReference>
<proteinExistence type="predicted"/>
<dbReference type="EMBL" id="UYRS01002382">
    <property type="protein sequence ID" value="VDK25747.1"/>
    <property type="molecule type" value="Genomic_DNA"/>
</dbReference>
<organism evidence="3">
    <name type="scientific">Taenia asiatica</name>
    <name type="common">Asian tapeworm</name>
    <dbReference type="NCBI Taxonomy" id="60517"/>
    <lineage>
        <taxon>Eukaryota</taxon>
        <taxon>Metazoa</taxon>
        <taxon>Spiralia</taxon>
        <taxon>Lophotrochozoa</taxon>
        <taxon>Platyhelminthes</taxon>
        <taxon>Cestoda</taxon>
        <taxon>Eucestoda</taxon>
        <taxon>Cyclophyllidea</taxon>
        <taxon>Taeniidae</taxon>
        <taxon>Taenia</taxon>
    </lineage>
</organism>
<keyword evidence="2" id="KW-1185">Reference proteome</keyword>
<dbReference type="AlphaFoldDB" id="A0A0R3VZ07"/>